<gene>
    <name evidence="1" type="ORF">MNBD_CHLOROFLEXI01-1871</name>
</gene>
<organism evidence="1">
    <name type="scientific">hydrothermal vent metagenome</name>
    <dbReference type="NCBI Taxonomy" id="652676"/>
    <lineage>
        <taxon>unclassified sequences</taxon>
        <taxon>metagenomes</taxon>
        <taxon>ecological metagenomes</taxon>
    </lineage>
</organism>
<accession>A0A3B0VJF1</accession>
<dbReference type="AlphaFoldDB" id="A0A3B0VJF1"/>
<reference evidence="1" key="1">
    <citation type="submission" date="2018-06" db="EMBL/GenBank/DDBJ databases">
        <authorList>
            <person name="Zhirakovskaya E."/>
        </authorList>
    </citation>
    <scope>NUCLEOTIDE SEQUENCE</scope>
</reference>
<protein>
    <submittedName>
        <fullName evidence="1">Uncharacterized protein</fullName>
    </submittedName>
</protein>
<evidence type="ECO:0000313" key="1">
    <source>
        <dbReference type="EMBL" id="VAW31784.1"/>
    </source>
</evidence>
<proteinExistence type="predicted"/>
<dbReference type="EMBL" id="UOEU01000288">
    <property type="protein sequence ID" value="VAW31784.1"/>
    <property type="molecule type" value="Genomic_DNA"/>
</dbReference>
<name>A0A3B0VJF1_9ZZZZ</name>
<sequence>MLFKHLGLRRYEALSLLELSIICREINEYDLAFETNQKCISIFQEVKDDGSLGFHGVNPISGLGVKASAGSRGTCSG</sequence>